<dbReference type="PANTHER" id="PTHR11465:SF9">
    <property type="entry name" value="CATALASE"/>
    <property type="match status" value="1"/>
</dbReference>
<comment type="function">
    <text evidence="7">Has an organic peroxide-dependent peroxidase activity.</text>
</comment>
<evidence type="ECO:0000256" key="4">
    <source>
        <dbReference type="ARBA" id="ARBA00022723"/>
    </source>
</evidence>
<evidence type="ECO:0000256" key="8">
    <source>
        <dbReference type="SAM" id="MobiDB-lite"/>
    </source>
</evidence>
<dbReference type="SUPFAM" id="SSF56634">
    <property type="entry name" value="Heme-dependent catalase-like"/>
    <property type="match status" value="1"/>
</dbReference>
<comment type="cofactor">
    <cofactor evidence="7">
        <name>heme</name>
        <dbReference type="ChEBI" id="CHEBI:30413"/>
    </cofactor>
</comment>
<comment type="similarity">
    <text evidence="1 7">Belongs to the catalase family.</text>
</comment>
<dbReference type="PROSITE" id="PS51318">
    <property type="entry name" value="TAT"/>
    <property type="match status" value="1"/>
</dbReference>
<keyword evidence="2 7" id="KW-0575">Peroxidase</keyword>
<dbReference type="InterPro" id="IPR024168">
    <property type="entry name" value="Catalase_SrpA-type_pred"/>
</dbReference>
<proteinExistence type="inferred from homology"/>
<evidence type="ECO:0000256" key="6">
    <source>
        <dbReference type="ARBA" id="ARBA00023004"/>
    </source>
</evidence>
<gene>
    <name evidence="10" type="ORF">HCR76_05945</name>
</gene>
<evidence type="ECO:0000256" key="7">
    <source>
        <dbReference type="PIRNR" id="PIRNR000296"/>
    </source>
</evidence>
<accession>A0ABX6YLK0</accession>
<protein>
    <recommendedName>
        <fullName evidence="7">Catalase-related peroxidase</fullName>
        <ecNumber evidence="7">1.11.1.-</ecNumber>
    </recommendedName>
</protein>
<keyword evidence="4 7" id="KW-0479">Metal-binding</keyword>
<dbReference type="Pfam" id="PF00199">
    <property type="entry name" value="Catalase"/>
    <property type="match status" value="1"/>
</dbReference>
<organism evidence="10 11">
    <name type="scientific">Paramicrobacterium chengjingii</name>
    <dbReference type="NCBI Taxonomy" id="2769067"/>
    <lineage>
        <taxon>Bacteria</taxon>
        <taxon>Bacillati</taxon>
        <taxon>Actinomycetota</taxon>
        <taxon>Actinomycetes</taxon>
        <taxon>Micrococcales</taxon>
        <taxon>Microbacteriaceae</taxon>
        <taxon>Paramicrobacterium</taxon>
    </lineage>
</organism>
<evidence type="ECO:0000259" key="9">
    <source>
        <dbReference type="SMART" id="SM01060"/>
    </source>
</evidence>
<name>A0ABX6YLK0_9MICO</name>
<dbReference type="InterPro" id="IPR020835">
    <property type="entry name" value="Catalase_sf"/>
</dbReference>
<evidence type="ECO:0000313" key="10">
    <source>
        <dbReference type="EMBL" id="QPZ39597.1"/>
    </source>
</evidence>
<keyword evidence="6 7" id="KW-0408">Iron</keyword>
<evidence type="ECO:0000256" key="5">
    <source>
        <dbReference type="ARBA" id="ARBA00023002"/>
    </source>
</evidence>
<dbReference type="GO" id="GO:0004601">
    <property type="term" value="F:peroxidase activity"/>
    <property type="evidence" value="ECO:0007669"/>
    <property type="project" value="UniProtKB-KW"/>
</dbReference>
<dbReference type="InterPro" id="IPR018028">
    <property type="entry name" value="Catalase"/>
</dbReference>
<feature type="domain" description="Catalase core" evidence="9">
    <location>
        <begin position="42"/>
        <end position="367"/>
    </location>
</feature>
<evidence type="ECO:0000256" key="1">
    <source>
        <dbReference type="ARBA" id="ARBA00005329"/>
    </source>
</evidence>
<dbReference type="CDD" id="cd08153">
    <property type="entry name" value="srpA_like"/>
    <property type="match status" value="1"/>
</dbReference>
<dbReference type="PROSITE" id="PS51402">
    <property type="entry name" value="CATALASE_3"/>
    <property type="match status" value="1"/>
</dbReference>
<keyword evidence="11" id="KW-1185">Reference proteome</keyword>
<dbReference type="PANTHER" id="PTHR11465">
    <property type="entry name" value="CATALASE"/>
    <property type="match status" value="1"/>
</dbReference>
<dbReference type="Gene3D" id="1.20.1280.120">
    <property type="match status" value="1"/>
</dbReference>
<dbReference type="EMBL" id="CP061169">
    <property type="protein sequence ID" value="QPZ39597.1"/>
    <property type="molecule type" value="Genomic_DNA"/>
</dbReference>
<evidence type="ECO:0000256" key="3">
    <source>
        <dbReference type="ARBA" id="ARBA00022617"/>
    </source>
</evidence>
<evidence type="ECO:0000256" key="2">
    <source>
        <dbReference type="ARBA" id="ARBA00022559"/>
    </source>
</evidence>
<dbReference type="InterPro" id="IPR011614">
    <property type="entry name" value="Catalase_core"/>
</dbReference>
<dbReference type="RefSeq" id="WP_198248153.1">
    <property type="nucleotide sequence ID" value="NZ_CP061169.1"/>
</dbReference>
<sequence length="372" mass="40228">MRDPSPEQHENEPDRTRSTLSRRDALLGMAATGGAGALTVGGFSFARGWLAPPEQLTATELTDRLEKINGRHDGFRRNHAKGLSASGTFTSTGDAQEISEATVFRPATFPVVGRFSLSGGMPYTADAANTVRGFALQITLPYGEQWRTAMVSIPVFLDRTPEEFITRMSLSKPDPNTGRPDQKLLTAYLGDHPGTVAAMKIVHAQTPSSGFENSTFHGLNAFAFTNADGATVPVRWRMVPDQDYAPTTSASPNEDYLFESLIQASAAGPLTWRLVLTIGERGDPTDDATTPWPKNRRTITAGSVTIDSVETEQAGNARDVNFNPLVLPAGIAPLDDPLLAARSSVYIRSFTRRVNETKHPSQVNVGEVRGES</sequence>
<dbReference type="EC" id="1.11.1.-" evidence="7"/>
<dbReference type="InterPro" id="IPR006311">
    <property type="entry name" value="TAT_signal"/>
</dbReference>
<evidence type="ECO:0000313" key="11">
    <source>
        <dbReference type="Proteomes" id="UP000662814"/>
    </source>
</evidence>
<dbReference type="PIRSF" id="PIRSF000296">
    <property type="entry name" value="SrpA"/>
    <property type="match status" value="1"/>
</dbReference>
<feature type="region of interest" description="Disordered" evidence="8">
    <location>
        <begin position="1"/>
        <end position="21"/>
    </location>
</feature>
<dbReference type="Gene3D" id="2.40.180.10">
    <property type="entry name" value="Catalase core domain"/>
    <property type="match status" value="1"/>
</dbReference>
<reference evidence="10 11" key="1">
    <citation type="submission" date="2020-12" db="EMBL/GenBank/DDBJ databases">
        <title>Microbacterium sp. HY060.</title>
        <authorList>
            <person name="Zhou J."/>
        </authorList>
    </citation>
    <scope>NUCLEOTIDE SEQUENCE [LARGE SCALE GENOMIC DNA]</scope>
    <source>
        <strain evidence="10 11">HY60</strain>
    </source>
</reference>
<dbReference type="SMART" id="SM01060">
    <property type="entry name" value="Catalase"/>
    <property type="match status" value="1"/>
</dbReference>
<keyword evidence="3 7" id="KW-0349">Heme</keyword>
<dbReference type="Proteomes" id="UP000662814">
    <property type="component" value="Chromosome"/>
</dbReference>
<keyword evidence="5 7" id="KW-0560">Oxidoreductase</keyword>